<gene>
    <name evidence="5" type="ORF">CCY01nite_45260</name>
</gene>
<keyword evidence="6" id="KW-1185">Reference proteome</keyword>
<protein>
    <recommendedName>
        <fullName evidence="4">DNA mismatch repair proteins mutS family domain-containing protein</fullName>
    </recommendedName>
</protein>
<evidence type="ECO:0000256" key="3">
    <source>
        <dbReference type="ARBA" id="ARBA00023125"/>
    </source>
</evidence>
<dbReference type="GO" id="GO:0030983">
    <property type="term" value="F:mismatched DNA binding"/>
    <property type="evidence" value="ECO:0007669"/>
    <property type="project" value="InterPro"/>
</dbReference>
<keyword evidence="2" id="KW-0067">ATP-binding</keyword>
<dbReference type="InterPro" id="IPR027417">
    <property type="entry name" value="P-loop_NTPase"/>
</dbReference>
<name>A0A512RRG5_9BACT</name>
<evidence type="ECO:0000256" key="1">
    <source>
        <dbReference type="ARBA" id="ARBA00022741"/>
    </source>
</evidence>
<evidence type="ECO:0000259" key="4">
    <source>
        <dbReference type="SMART" id="SM00534"/>
    </source>
</evidence>
<reference evidence="5 6" key="1">
    <citation type="submission" date="2019-07" db="EMBL/GenBank/DDBJ databases">
        <title>Whole genome shotgun sequence of Chitinophaga cymbidii NBRC 109752.</title>
        <authorList>
            <person name="Hosoyama A."/>
            <person name="Uohara A."/>
            <person name="Ohji S."/>
            <person name="Ichikawa N."/>
        </authorList>
    </citation>
    <scope>NUCLEOTIDE SEQUENCE [LARGE SCALE GENOMIC DNA]</scope>
    <source>
        <strain evidence="5 6">NBRC 109752</strain>
    </source>
</reference>
<dbReference type="InterPro" id="IPR000432">
    <property type="entry name" value="DNA_mismatch_repair_MutS_C"/>
</dbReference>
<accession>A0A512RRG5</accession>
<dbReference type="InterPro" id="IPR045076">
    <property type="entry name" value="MutS"/>
</dbReference>
<proteinExistence type="predicted"/>
<keyword evidence="3" id="KW-0238">DNA-binding</keyword>
<dbReference type="Gene3D" id="3.40.50.300">
    <property type="entry name" value="P-loop containing nucleotide triphosphate hydrolases"/>
    <property type="match status" value="1"/>
</dbReference>
<dbReference type="Proteomes" id="UP000321436">
    <property type="component" value="Unassembled WGS sequence"/>
</dbReference>
<dbReference type="PANTHER" id="PTHR11361:SF34">
    <property type="entry name" value="DNA MISMATCH REPAIR PROTEIN MSH1, MITOCHONDRIAL"/>
    <property type="match status" value="1"/>
</dbReference>
<evidence type="ECO:0000256" key="2">
    <source>
        <dbReference type="ARBA" id="ARBA00022840"/>
    </source>
</evidence>
<dbReference type="GO" id="GO:0005524">
    <property type="term" value="F:ATP binding"/>
    <property type="evidence" value="ECO:0007669"/>
    <property type="project" value="UniProtKB-KW"/>
</dbReference>
<dbReference type="PANTHER" id="PTHR11361">
    <property type="entry name" value="DNA MISMATCH REPAIR PROTEIN MUTS FAMILY MEMBER"/>
    <property type="match status" value="1"/>
</dbReference>
<dbReference type="OrthoDB" id="9802448at2"/>
<dbReference type="SMART" id="SM00534">
    <property type="entry name" value="MUTSac"/>
    <property type="match status" value="1"/>
</dbReference>
<dbReference type="SUPFAM" id="SSF52540">
    <property type="entry name" value="P-loop containing nucleoside triphosphate hydrolases"/>
    <property type="match status" value="1"/>
</dbReference>
<dbReference type="Pfam" id="PF00488">
    <property type="entry name" value="MutS_V"/>
    <property type="match status" value="1"/>
</dbReference>
<dbReference type="GO" id="GO:0140664">
    <property type="term" value="F:ATP-dependent DNA damage sensor activity"/>
    <property type="evidence" value="ECO:0007669"/>
    <property type="project" value="InterPro"/>
</dbReference>
<evidence type="ECO:0000313" key="6">
    <source>
        <dbReference type="Proteomes" id="UP000321436"/>
    </source>
</evidence>
<sequence>MINIRDLHIERDILPLFDYTCNDFSRGVLTDLFRTPLPSAADILHRQEIIKGMLKNWKVLESYSYARGDLMEVHQLCKSVEHMEESSRIGLMLNSSTRQQLQTRLTQFILFMHRLYNRYFSLLHADAFPPDFGRKIAYIPGMLARFNLHRYEELNREGKFGTTHMVALLKILKRELTVENNTAFWDHLFTFEAYLSMATGVQRHQFVFPEMDAQGRFELKGFYHPLLQQPVKNDLVTVTNVMLITGPNMSGKSTLLKAIGICVYLAHVGVGVPAQSCIMPFFDCMTVAIDLKDDLKKGYSHFKTEINTLKDVVRQAHDGKRCFAIFDELFRGTNPEDALEISTTTIAGLSKFPHSRFFVSTHLYALQNTLRPAAAAMGVYRMQCSLESGRPEFTYLLKNGWSDLRIGRIIFEQEGLNGLLTHP</sequence>
<dbReference type="RefSeq" id="WP_146866674.1">
    <property type="nucleotide sequence ID" value="NZ_BKAU01000006.1"/>
</dbReference>
<evidence type="ECO:0000313" key="5">
    <source>
        <dbReference type="EMBL" id="GEP98266.1"/>
    </source>
</evidence>
<dbReference type="EMBL" id="BKAU01000006">
    <property type="protein sequence ID" value="GEP98266.1"/>
    <property type="molecule type" value="Genomic_DNA"/>
</dbReference>
<comment type="caution">
    <text evidence="5">The sequence shown here is derived from an EMBL/GenBank/DDBJ whole genome shotgun (WGS) entry which is preliminary data.</text>
</comment>
<dbReference type="AlphaFoldDB" id="A0A512RRG5"/>
<organism evidence="5 6">
    <name type="scientific">Chitinophaga cymbidii</name>
    <dbReference type="NCBI Taxonomy" id="1096750"/>
    <lineage>
        <taxon>Bacteria</taxon>
        <taxon>Pseudomonadati</taxon>
        <taxon>Bacteroidota</taxon>
        <taxon>Chitinophagia</taxon>
        <taxon>Chitinophagales</taxon>
        <taxon>Chitinophagaceae</taxon>
        <taxon>Chitinophaga</taxon>
    </lineage>
</organism>
<keyword evidence="1" id="KW-0547">Nucleotide-binding</keyword>
<feature type="domain" description="DNA mismatch repair proteins mutS family" evidence="4">
    <location>
        <begin position="239"/>
        <end position="416"/>
    </location>
</feature>
<dbReference type="GO" id="GO:0006298">
    <property type="term" value="P:mismatch repair"/>
    <property type="evidence" value="ECO:0007669"/>
    <property type="project" value="InterPro"/>
</dbReference>